<evidence type="ECO:0000259" key="1">
    <source>
        <dbReference type="Pfam" id="PF03819"/>
    </source>
</evidence>
<dbReference type="PANTHER" id="PTHR42702">
    <property type="entry name" value="NUCLEOTIDE PYROPHOSPHOHYDROLASE"/>
    <property type="match status" value="1"/>
</dbReference>
<dbReference type="EMBL" id="SLUI01000007">
    <property type="protein sequence ID" value="TCL36784.1"/>
    <property type="molecule type" value="Genomic_DNA"/>
</dbReference>
<protein>
    <submittedName>
        <fullName evidence="2">NTP pyrophosphatase (Non-canonical NTP hydrolase)</fullName>
    </submittedName>
</protein>
<dbReference type="GO" id="GO:0016787">
    <property type="term" value="F:hydrolase activity"/>
    <property type="evidence" value="ECO:0007669"/>
    <property type="project" value="UniProtKB-KW"/>
</dbReference>
<sequence>MKTVKTQEELLTGLTTEATVNELQEYFKEILELRGFNNQTAKDKMLLLTEEIGELAKALRKEDHSLTIDRTRIGNYQAIESEIADVGIVLISLCNVLNINLFESIIEKEKKNIERKWS</sequence>
<comment type="caution">
    <text evidence="2">The sequence shown here is derived from an EMBL/GenBank/DDBJ whole genome shotgun (WGS) entry which is preliminary data.</text>
</comment>
<keyword evidence="3" id="KW-1185">Reference proteome</keyword>
<organism evidence="2 3">
    <name type="scientific">Anaerospora hongkongensis</name>
    <dbReference type="NCBI Taxonomy" id="244830"/>
    <lineage>
        <taxon>Bacteria</taxon>
        <taxon>Bacillati</taxon>
        <taxon>Bacillota</taxon>
        <taxon>Negativicutes</taxon>
        <taxon>Selenomonadales</taxon>
        <taxon>Sporomusaceae</taxon>
        <taxon>Anaerospora</taxon>
    </lineage>
</organism>
<keyword evidence="2" id="KW-0378">Hydrolase</keyword>
<dbReference type="Pfam" id="PF03819">
    <property type="entry name" value="MazG"/>
    <property type="match status" value="1"/>
</dbReference>
<evidence type="ECO:0000313" key="3">
    <source>
        <dbReference type="Proteomes" id="UP000295063"/>
    </source>
</evidence>
<dbReference type="AlphaFoldDB" id="A0A4R1PWK2"/>
<dbReference type="Gene3D" id="1.10.287.1080">
    <property type="entry name" value="MazG-like"/>
    <property type="match status" value="1"/>
</dbReference>
<dbReference type="PANTHER" id="PTHR42702:SF1">
    <property type="entry name" value="REGULATORY PROTEIN FOR BETA-LACTAMASE"/>
    <property type="match status" value="1"/>
</dbReference>
<gene>
    <name evidence="2" type="ORF">EV210_10746</name>
</gene>
<dbReference type="OrthoDB" id="9791898at2"/>
<accession>A0A4R1PWK2</accession>
<name>A0A4R1PWK2_9FIRM</name>
<feature type="domain" description="NTP pyrophosphohydrolase MazG-like" evidence="1">
    <location>
        <begin position="39"/>
        <end position="116"/>
    </location>
</feature>
<reference evidence="2 3" key="1">
    <citation type="submission" date="2019-03" db="EMBL/GenBank/DDBJ databases">
        <title>Genomic Encyclopedia of Type Strains, Phase IV (KMG-IV): sequencing the most valuable type-strain genomes for metagenomic binning, comparative biology and taxonomic classification.</title>
        <authorList>
            <person name="Goeker M."/>
        </authorList>
    </citation>
    <scope>NUCLEOTIDE SEQUENCE [LARGE SCALE GENOMIC DNA]</scope>
    <source>
        <strain evidence="2 3">DSM 15969</strain>
    </source>
</reference>
<proteinExistence type="predicted"/>
<evidence type="ECO:0000313" key="2">
    <source>
        <dbReference type="EMBL" id="TCL36784.1"/>
    </source>
</evidence>
<dbReference type="Proteomes" id="UP000295063">
    <property type="component" value="Unassembled WGS sequence"/>
</dbReference>
<dbReference type="InterPro" id="IPR004518">
    <property type="entry name" value="MazG-like_dom"/>
</dbReference>
<dbReference type="RefSeq" id="WP_132080238.1">
    <property type="nucleotide sequence ID" value="NZ_SLUI01000007.1"/>
</dbReference>
<dbReference type="SUPFAM" id="SSF101386">
    <property type="entry name" value="all-alpha NTP pyrophosphatases"/>
    <property type="match status" value="1"/>
</dbReference>